<dbReference type="AlphaFoldDB" id="A0A2S9VBN1"/>
<keyword evidence="1" id="KW-0472">Membrane</keyword>
<sequence length="60" mass="6550">MSEASQIVAGVVILQQNDLAQHQAFLARPFGRFTAIQFWFSIGLKGICISASICLVVQLL</sequence>
<organism evidence="2 3">
    <name type="scientific">Alteromonas alba</name>
    <dbReference type="NCBI Taxonomy" id="2079529"/>
    <lineage>
        <taxon>Bacteria</taxon>
        <taxon>Pseudomonadati</taxon>
        <taxon>Pseudomonadota</taxon>
        <taxon>Gammaproteobacteria</taxon>
        <taxon>Alteromonadales</taxon>
        <taxon>Alteromonadaceae</taxon>
        <taxon>Alteromonas/Salinimonas group</taxon>
        <taxon>Alteromonas</taxon>
    </lineage>
</organism>
<evidence type="ECO:0000313" key="3">
    <source>
        <dbReference type="Proteomes" id="UP000238949"/>
    </source>
</evidence>
<reference evidence="3" key="1">
    <citation type="journal article" date="2020" name="Int. J. Syst. Evol. Microbiol.">
        <title>Alteromonas alba sp. nov., a marine bacterium isolated from the seawater of the West Pacific Ocean.</title>
        <authorList>
            <person name="Sun C."/>
            <person name="Wu Y.-H."/>
            <person name="Xamxidin M."/>
            <person name="Cheng H."/>
            <person name="Xu X.-W."/>
        </authorList>
    </citation>
    <scope>NUCLEOTIDE SEQUENCE [LARGE SCALE GENOMIC DNA]</scope>
    <source>
        <strain evidence="3">190</strain>
    </source>
</reference>
<feature type="transmembrane region" description="Helical" evidence="1">
    <location>
        <begin position="36"/>
        <end position="57"/>
    </location>
</feature>
<keyword evidence="1" id="KW-1133">Transmembrane helix</keyword>
<gene>
    <name evidence="2" type="ORF">C6Y40_09245</name>
</gene>
<dbReference type="RefSeq" id="WP_105934352.1">
    <property type="nucleotide sequence ID" value="NZ_PVNP01000082.1"/>
</dbReference>
<protein>
    <submittedName>
        <fullName evidence="2">Uncharacterized protein</fullName>
    </submittedName>
</protein>
<keyword evidence="1" id="KW-0812">Transmembrane</keyword>
<evidence type="ECO:0000313" key="2">
    <source>
        <dbReference type="EMBL" id="PRO73852.1"/>
    </source>
</evidence>
<dbReference type="OrthoDB" id="9982849at2"/>
<comment type="caution">
    <text evidence="2">The sequence shown here is derived from an EMBL/GenBank/DDBJ whole genome shotgun (WGS) entry which is preliminary data.</text>
</comment>
<evidence type="ECO:0000256" key="1">
    <source>
        <dbReference type="SAM" id="Phobius"/>
    </source>
</evidence>
<proteinExistence type="predicted"/>
<dbReference type="EMBL" id="PVNP01000082">
    <property type="protein sequence ID" value="PRO73852.1"/>
    <property type="molecule type" value="Genomic_DNA"/>
</dbReference>
<keyword evidence="3" id="KW-1185">Reference proteome</keyword>
<dbReference type="Proteomes" id="UP000238949">
    <property type="component" value="Unassembled WGS sequence"/>
</dbReference>
<name>A0A2S9VBN1_9ALTE</name>
<accession>A0A2S9VBN1</accession>